<feature type="compositionally biased region" description="Polar residues" evidence="2">
    <location>
        <begin position="649"/>
        <end position="663"/>
    </location>
</feature>
<evidence type="ECO:0000256" key="2">
    <source>
        <dbReference type="SAM" id="MobiDB-lite"/>
    </source>
</evidence>
<feature type="compositionally biased region" description="Basic and acidic residues" evidence="2">
    <location>
        <begin position="833"/>
        <end position="843"/>
    </location>
</feature>
<feature type="region of interest" description="Disordered" evidence="2">
    <location>
        <begin position="905"/>
        <end position="1060"/>
    </location>
</feature>
<feature type="compositionally biased region" description="Basic and acidic residues" evidence="2">
    <location>
        <begin position="664"/>
        <end position="682"/>
    </location>
</feature>
<feature type="compositionally biased region" description="Polar residues" evidence="2">
    <location>
        <begin position="947"/>
        <end position="960"/>
    </location>
</feature>
<feature type="region of interest" description="Disordered" evidence="2">
    <location>
        <begin position="256"/>
        <end position="282"/>
    </location>
</feature>
<feature type="compositionally biased region" description="Low complexity" evidence="2">
    <location>
        <begin position="1476"/>
        <end position="1490"/>
    </location>
</feature>
<feature type="compositionally biased region" description="Polar residues" evidence="2">
    <location>
        <begin position="1426"/>
        <end position="1437"/>
    </location>
</feature>
<proteinExistence type="predicted"/>
<feature type="compositionally biased region" description="Polar residues" evidence="2">
    <location>
        <begin position="1451"/>
        <end position="1468"/>
    </location>
</feature>
<feature type="region of interest" description="Disordered" evidence="2">
    <location>
        <begin position="636"/>
        <end position="682"/>
    </location>
</feature>
<sequence length="1507" mass="167850">MAESSSQETEYEAIEILKEKGGMYHIRWAGIDPETNKPWKPTWEPKAMANDLLKADWLEKKRKRKRRSSQRNSYRSESISYRSSTSSHQVINDPTTRRNSINRRSSRLSTVDNQPGTPSSSIEPRTKRRKTENVRIKTTSPKTPPARQSSSPPASLVSSKFHPTDRSSVATKENSSPLNSSQKRKQTVIPETQSDEEVDQPNSVKKAIPPKDSGTISSLRPSFHIAKKILHHRMYTDEFLTPIVKRKQTVILETQSDEEVDQPNSVKKAIPPQVPGKTSNLPPPLHTEKILLHYRMYTDEFLTIIVKRKRTVIHETQSDEGVDQPNLIKKAIPSKVSVVISKVNNSSRQSSAARSSSQARTDLHRKNEDPKRKNKDNQRRGKDLPRQDEDLARQDEGLARQDEGLPRQDEDPSQQEQGCGQQPNSGGSQVDEEDAQAQDIPPELLFNDVSSNHTSEVEDEYSNLAMAIDPSSPVHSDLHHNQSSPKSPPTKTDKLFLLPDSFESEKSTASLINETRKSKVILAEETDENMSSPTRPTQQSKTANPQSPLSTLDKNAAAVRQNHSSLKSAGNIYDMLIPPLDSSGTQSLKTGPINETRRAKVILAEETDENLSSSTRPSQQSSAPNLLSTLAATLEPPLDSLENSKTKAAPTSKTQTSINLAQKTDSHLSNHREPPRELYEPDSKTAELIASLNDTDDPEHLSRIVNYIKRRSIDPLDKNFLTKYVQDPLSYLAHELGDHMAFELKRRKRGSINLWLKMDVPAYPKYFFRWDSSETRKQLGPMLFRYPEFARNSTDSQSDSGVSDYMLIKSSGSLNDAAVCPSSSLARPASVEKTNHSTRDDPIHSNSSESQKRSTPPEDSDMDCTLQSESFQPPENIHNDCSPAEDSVTLELDSGFIIDPELSQRLQTSDESPENVSAQQHNESAPSPIQAPIPFPPNDFPRDEIPANTTLPLEISSSSEIGPRKSLPTDGQAPPDGTEPKKSALPEGQASRDEIAPKKSALPEGQAPRDENEPSVDPPDGSIPSSNSVAGSKESSLPSQTASEDGGDDETDIVDVQGGRKKIKELKEALGALRKLFKGALEVMAIGHSKQAEFEKSKRELIQSFEKSQIDLTESFEKSRNELIESFEKSKQELNEGFEKSTRELTEDLDKSKAELTASFEIELSKERAIVADLQSRIREQDAQSTGQRMHVMNYQLEVDGLKSKIKSLEALLIEEKQPARQLYQKMTQRQNQELAQIKTELRLAQETTKRVQKQSALAEKQNDQLVDSFAKQNENLRAQLETVNARYQTQANQTKRLQLEIRDLQETDRIQKWTIAELKSGLPDDLGSTLEEAGDNSTHLDEDQPTIESIDLGSIQKETVIIESNTSATFQPVTQLERCSLDKTTNLFDQSLQTIPSDNEESSQIEGEASHAMKLTGLSEHSKTRATSHLETVSPHSSHDPRRSCPPPNGQRTTKIIRSSVQYSSSPICPPRFGTSLTTPTSAATTTRTRQLHLGLSNESPQKSGS</sequence>
<name>A0A2S4V247_9BASI</name>
<feature type="compositionally biased region" description="Polar residues" evidence="2">
    <location>
        <begin position="110"/>
        <end position="123"/>
    </location>
</feature>
<dbReference type="Proteomes" id="UP000239156">
    <property type="component" value="Unassembled WGS sequence"/>
</dbReference>
<feature type="compositionally biased region" description="Low complexity" evidence="2">
    <location>
        <begin position="343"/>
        <end position="360"/>
    </location>
</feature>
<feature type="region of interest" description="Disordered" evidence="2">
    <location>
        <begin position="1423"/>
        <end position="1507"/>
    </location>
</feature>
<feature type="compositionally biased region" description="Basic residues" evidence="2">
    <location>
        <begin position="60"/>
        <end position="69"/>
    </location>
</feature>
<feature type="region of interest" description="Disordered" evidence="2">
    <location>
        <begin position="523"/>
        <end position="562"/>
    </location>
</feature>
<feature type="compositionally biased region" description="Polar residues" evidence="2">
    <location>
        <begin position="905"/>
        <end position="923"/>
    </location>
</feature>
<feature type="compositionally biased region" description="Basic and acidic residues" evidence="2">
    <location>
        <begin position="978"/>
        <end position="997"/>
    </location>
</feature>
<feature type="compositionally biased region" description="Polar residues" evidence="2">
    <location>
        <begin position="414"/>
        <end position="428"/>
    </location>
</feature>
<keyword evidence="1" id="KW-0175">Coiled coil</keyword>
<evidence type="ECO:0000313" key="4">
    <source>
        <dbReference type="Proteomes" id="UP000239156"/>
    </source>
</evidence>
<accession>A0A2S4V247</accession>
<dbReference type="VEuPathDB" id="FungiDB:PSHT_10018"/>
<protein>
    <recommendedName>
        <fullName evidence="5">Chromo domain-containing protein</fullName>
    </recommendedName>
</protein>
<feature type="region of interest" description="Disordered" evidence="2">
    <location>
        <begin position="468"/>
        <end position="495"/>
    </location>
</feature>
<feature type="compositionally biased region" description="Polar residues" evidence="2">
    <location>
        <begin position="1023"/>
        <end position="1043"/>
    </location>
</feature>
<feature type="compositionally biased region" description="Low complexity" evidence="2">
    <location>
        <begin position="145"/>
        <end position="159"/>
    </location>
</feature>
<evidence type="ECO:0000313" key="3">
    <source>
        <dbReference type="EMBL" id="POW03577.1"/>
    </source>
</evidence>
<evidence type="ECO:0000256" key="1">
    <source>
        <dbReference type="SAM" id="Coils"/>
    </source>
</evidence>
<dbReference type="VEuPathDB" id="FungiDB:PSTT_10962"/>
<comment type="caution">
    <text evidence="3">The sequence shown here is derived from an EMBL/GenBank/DDBJ whole genome shotgun (WGS) entry which is preliminary data.</text>
</comment>
<keyword evidence="4" id="KW-1185">Reference proteome</keyword>
<feature type="region of interest" description="Disordered" evidence="2">
    <location>
        <begin position="825"/>
        <end position="883"/>
    </location>
</feature>
<feature type="compositionally biased region" description="Polar residues" evidence="2">
    <location>
        <begin position="166"/>
        <end position="181"/>
    </location>
</feature>
<reference evidence="3" key="1">
    <citation type="submission" date="2017-12" db="EMBL/GenBank/DDBJ databases">
        <title>Gene loss provides genomic basis for host adaptation in cereal stripe rust fungi.</title>
        <authorList>
            <person name="Xia C."/>
        </authorList>
    </citation>
    <scope>NUCLEOTIDE SEQUENCE [LARGE SCALE GENOMIC DNA]</scope>
    <source>
        <strain evidence="3">93-210</strain>
    </source>
</reference>
<dbReference type="EMBL" id="PKSL01000123">
    <property type="protein sequence ID" value="POW03577.1"/>
    <property type="molecule type" value="Genomic_DNA"/>
</dbReference>
<organism evidence="3 4">
    <name type="scientific">Puccinia striiformis</name>
    <dbReference type="NCBI Taxonomy" id="27350"/>
    <lineage>
        <taxon>Eukaryota</taxon>
        <taxon>Fungi</taxon>
        <taxon>Dikarya</taxon>
        <taxon>Basidiomycota</taxon>
        <taxon>Pucciniomycotina</taxon>
        <taxon>Pucciniomycetes</taxon>
        <taxon>Pucciniales</taxon>
        <taxon>Pucciniaceae</taxon>
        <taxon>Puccinia</taxon>
    </lineage>
</organism>
<feature type="compositionally biased region" description="Pro residues" evidence="2">
    <location>
        <begin position="929"/>
        <end position="939"/>
    </location>
</feature>
<gene>
    <name evidence="3" type="ORF">PSTT_10962</name>
</gene>
<feature type="coiled-coil region" evidence="1">
    <location>
        <begin position="1192"/>
        <end position="1308"/>
    </location>
</feature>
<feature type="compositionally biased region" description="Basic and acidic residues" evidence="2">
    <location>
        <begin position="361"/>
        <end position="410"/>
    </location>
</feature>
<feature type="coiled-coil region" evidence="1">
    <location>
        <begin position="1124"/>
        <end position="1155"/>
    </location>
</feature>
<feature type="region of interest" description="Disordered" evidence="2">
    <location>
        <begin position="60"/>
        <end position="219"/>
    </location>
</feature>
<feature type="compositionally biased region" description="Polar residues" evidence="2">
    <location>
        <begin position="1498"/>
        <end position="1507"/>
    </location>
</feature>
<feature type="compositionally biased region" description="Low complexity" evidence="2">
    <location>
        <begin position="70"/>
        <end position="87"/>
    </location>
</feature>
<feature type="region of interest" description="Disordered" evidence="2">
    <location>
        <begin position="343"/>
        <end position="436"/>
    </location>
</feature>
<feature type="compositionally biased region" description="Polar residues" evidence="2">
    <location>
        <begin position="529"/>
        <end position="553"/>
    </location>
</feature>
<evidence type="ECO:0008006" key="5">
    <source>
        <dbReference type="Google" id="ProtNLM"/>
    </source>
</evidence>